<dbReference type="EMBL" id="MU006091">
    <property type="protein sequence ID" value="KAF2841401.1"/>
    <property type="molecule type" value="Genomic_DNA"/>
</dbReference>
<accession>A0A9P4SEM0</accession>
<organism evidence="3 4">
    <name type="scientific">Patellaria atrata CBS 101060</name>
    <dbReference type="NCBI Taxonomy" id="1346257"/>
    <lineage>
        <taxon>Eukaryota</taxon>
        <taxon>Fungi</taxon>
        <taxon>Dikarya</taxon>
        <taxon>Ascomycota</taxon>
        <taxon>Pezizomycotina</taxon>
        <taxon>Dothideomycetes</taxon>
        <taxon>Dothideomycetes incertae sedis</taxon>
        <taxon>Patellariales</taxon>
        <taxon>Patellariaceae</taxon>
        <taxon>Patellaria</taxon>
    </lineage>
</organism>
<sequence>MCLGRIQENKRQPLILPNSQSSSNATMDQEMAEALVPEVKQIGGRDDPGVHLPPCSETHKSEAKVTEAVATALMQSNAAPGVLAQSSTTLIKGRSGFEMRRVRKPRKQKVNRAPMASIANVHSARVAKMEGKATKTEKKQQIKSEGMKRAKEELHTRFGSAQDILMISGKDINALNLGLDSKQEKQIKQYMCIVAAGIRRVVQEGDPPEVCQEKILKAQERQEKKKKRHKQDIKDVKEDITALKEDNMRHGLGEENISQRKKRWNHREKEIRKSTTGSMSNALIQSTNPAIELESNSTMTTMAGNIEGVPHPNPSGADLHISFNSLMGSMNNLFISSDEEEASLVDDSEMTGVSLAGFI</sequence>
<feature type="coiled-coil region" evidence="1">
    <location>
        <begin position="219"/>
        <end position="246"/>
    </location>
</feature>
<feature type="region of interest" description="Disordered" evidence="2">
    <location>
        <begin position="130"/>
        <end position="150"/>
    </location>
</feature>
<keyword evidence="1" id="KW-0175">Coiled coil</keyword>
<comment type="caution">
    <text evidence="3">The sequence shown here is derived from an EMBL/GenBank/DDBJ whole genome shotgun (WGS) entry which is preliminary data.</text>
</comment>
<reference evidence="3" key="1">
    <citation type="journal article" date="2020" name="Stud. Mycol.">
        <title>101 Dothideomycetes genomes: a test case for predicting lifestyles and emergence of pathogens.</title>
        <authorList>
            <person name="Haridas S."/>
            <person name="Albert R."/>
            <person name="Binder M."/>
            <person name="Bloem J."/>
            <person name="Labutti K."/>
            <person name="Salamov A."/>
            <person name="Andreopoulos B."/>
            <person name="Baker S."/>
            <person name="Barry K."/>
            <person name="Bills G."/>
            <person name="Bluhm B."/>
            <person name="Cannon C."/>
            <person name="Castanera R."/>
            <person name="Culley D."/>
            <person name="Daum C."/>
            <person name="Ezra D."/>
            <person name="Gonzalez J."/>
            <person name="Henrissat B."/>
            <person name="Kuo A."/>
            <person name="Liang C."/>
            <person name="Lipzen A."/>
            <person name="Lutzoni F."/>
            <person name="Magnuson J."/>
            <person name="Mondo S."/>
            <person name="Nolan M."/>
            <person name="Ohm R."/>
            <person name="Pangilinan J."/>
            <person name="Park H.-J."/>
            <person name="Ramirez L."/>
            <person name="Alfaro M."/>
            <person name="Sun H."/>
            <person name="Tritt A."/>
            <person name="Yoshinaga Y."/>
            <person name="Zwiers L.-H."/>
            <person name="Turgeon B."/>
            <person name="Goodwin S."/>
            <person name="Spatafora J."/>
            <person name="Crous P."/>
            <person name="Grigoriev I."/>
        </authorList>
    </citation>
    <scope>NUCLEOTIDE SEQUENCE</scope>
    <source>
        <strain evidence="3">CBS 101060</strain>
    </source>
</reference>
<dbReference type="Proteomes" id="UP000799429">
    <property type="component" value="Unassembled WGS sequence"/>
</dbReference>
<keyword evidence="4" id="KW-1185">Reference proteome</keyword>
<dbReference type="AlphaFoldDB" id="A0A9P4SEM0"/>
<evidence type="ECO:0000256" key="1">
    <source>
        <dbReference type="SAM" id="Coils"/>
    </source>
</evidence>
<name>A0A9P4SEM0_9PEZI</name>
<proteinExistence type="predicted"/>
<gene>
    <name evidence="3" type="ORF">M501DRAFT_989922</name>
</gene>
<protein>
    <submittedName>
        <fullName evidence="3">Uncharacterized protein</fullName>
    </submittedName>
</protein>
<evidence type="ECO:0000256" key="2">
    <source>
        <dbReference type="SAM" id="MobiDB-lite"/>
    </source>
</evidence>
<evidence type="ECO:0000313" key="3">
    <source>
        <dbReference type="EMBL" id="KAF2841401.1"/>
    </source>
</evidence>
<evidence type="ECO:0000313" key="4">
    <source>
        <dbReference type="Proteomes" id="UP000799429"/>
    </source>
</evidence>